<dbReference type="AlphaFoldDB" id="A0A0K1PGV8"/>
<dbReference type="EMBL" id="CP012332">
    <property type="protein sequence ID" value="AKU92354.1"/>
    <property type="molecule type" value="Genomic_DNA"/>
</dbReference>
<name>A0A0K1PGV8_9BACT</name>
<reference evidence="2 3" key="1">
    <citation type="submission" date="2015-08" db="EMBL/GenBank/DDBJ databases">
        <authorList>
            <person name="Babu N.S."/>
            <person name="Beckwith C.J."/>
            <person name="Beseler K.G."/>
            <person name="Brison A."/>
            <person name="Carone J.V."/>
            <person name="Caskin T.P."/>
            <person name="Diamond M."/>
            <person name="Durham M.E."/>
            <person name="Foxe J.M."/>
            <person name="Go M."/>
            <person name="Henderson B.A."/>
            <person name="Jones I.B."/>
            <person name="McGettigan J.A."/>
            <person name="Micheletti S.J."/>
            <person name="Nasrallah M.E."/>
            <person name="Ortiz D."/>
            <person name="Piller C.R."/>
            <person name="Privatt S.R."/>
            <person name="Schneider S.L."/>
            <person name="Sharp S."/>
            <person name="Smith T.C."/>
            <person name="Stanton J.D."/>
            <person name="Ullery H.E."/>
            <person name="Wilson R.J."/>
            <person name="Serrano M.G."/>
            <person name="Buck G."/>
            <person name="Lee V."/>
            <person name="Wang Y."/>
            <person name="Carvalho R."/>
            <person name="Voegtly L."/>
            <person name="Shi R."/>
            <person name="Duckworth R."/>
            <person name="Johnson A."/>
            <person name="Loviza R."/>
            <person name="Walstead R."/>
            <person name="Shah Z."/>
            <person name="Kiflezghi M."/>
            <person name="Wade K."/>
            <person name="Ball S.L."/>
            <person name="Bradley K.W."/>
            <person name="Asai D.J."/>
            <person name="Bowman C.A."/>
            <person name="Russell D.A."/>
            <person name="Pope W.H."/>
            <person name="Jacobs-Sera D."/>
            <person name="Hendrix R.W."/>
            <person name="Hatfull G.F."/>
        </authorList>
    </citation>
    <scope>NUCLEOTIDE SEQUENCE [LARGE SCALE GENOMIC DNA]</scope>
    <source>
        <strain evidence="2 3">DSM 27710</strain>
    </source>
</reference>
<dbReference type="Proteomes" id="UP000055590">
    <property type="component" value="Chromosome"/>
</dbReference>
<keyword evidence="3" id="KW-1185">Reference proteome</keyword>
<proteinExistence type="predicted"/>
<accession>A0A0K1PGV8</accession>
<feature type="region of interest" description="Disordered" evidence="1">
    <location>
        <begin position="16"/>
        <end position="41"/>
    </location>
</feature>
<evidence type="ECO:0000313" key="2">
    <source>
        <dbReference type="EMBL" id="AKU92354.1"/>
    </source>
</evidence>
<evidence type="ECO:0000256" key="1">
    <source>
        <dbReference type="SAM" id="MobiDB-lite"/>
    </source>
</evidence>
<organism evidence="2 3">
    <name type="scientific">Vulgatibacter incomptus</name>
    <dbReference type="NCBI Taxonomy" id="1391653"/>
    <lineage>
        <taxon>Bacteria</taxon>
        <taxon>Pseudomonadati</taxon>
        <taxon>Myxococcota</taxon>
        <taxon>Myxococcia</taxon>
        <taxon>Myxococcales</taxon>
        <taxon>Cystobacterineae</taxon>
        <taxon>Vulgatibacteraceae</taxon>
        <taxon>Vulgatibacter</taxon>
    </lineage>
</organism>
<evidence type="ECO:0000313" key="3">
    <source>
        <dbReference type="Proteomes" id="UP000055590"/>
    </source>
</evidence>
<dbReference type="KEGG" id="vin:AKJ08_2741"/>
<protein>
    <submittedName>
        <fullName evidence="2">Uncharacterized protein</fullName>
    </submittedName>
</protein>
<gene>
    <name evidence="2" type="ORF">AKJ08_2741</name>
</gene>
<sequence length="41" mass="4057">MIDLRCHDAATTTLTQGGVVSPAGSALGGLPEEPMDKGGTT</sequence>